<dbReference type="EMBL" id="KQ243392">
    <property type="protein sequence ID" value="KNC75852.1"/>
    <property type="molecule type" value="Genomic_DNA"/>
</dbReference>
<dbReference type="GeneID" id="25912134"/>
<evidence type="ECO:0000313" key="1">
    <source>
        <dbReference type="EMBL" id="KNC75852.1"/>
    </source>
</evidence>
<dbReference type="AlphaFoldDB" id="A0A0L0FGE3"/>
<name>A0A0L0FGE3_9EUKA</name>
<gene>
    <name evidence="1" type="ORF">SARC_11630</name>
</gene>
<sequence length="70" mass="7521">LCLRIAEPDPQPGSQALIGNAYFALSKLMSSSDSTDCHGRATICVQQACDKDSSCVDRWVHLIQLLTSGP</sequence>
<dbReference type="RefSeq" id="XP_014149754.1">
    <property type="nucleotide sequence ID" value="XM_014294279.1"/>
</dbReference>
<reference evidence="1 2" key="1">
    <citation type="submission" date="2011-02" db="EMBL/GenBank/DDBJ databases">
        <title>The Genome Sequence of Sphaeroforma arctica JP610.</title>
        <authorList>
            <consortium name="The Broad Institute Genome Sequencing Platform"/>
            <person name="Russ C."/>
            <person name="Cuomo C."/>
            <person name="Young S.K."/>
            <person name="Zeng Q."/>
            <person name="Gargeya S."/>
            <person name="Alvarado L."/>
            <person name="Berlin A."/>
            <person name="Chapman S.B."/>
            <person name="Chen Z."/>
            <person name="Freedman E."/>
            <person name="Gellesch M."/>
            <person name="Goldberg J."/>
            <person name="Griggs A."/>
            <person name="Gujja S."/>
            <person name="Heilman E."/>
            <person name="Heiman D."/>
            <person name="Howarth C."/>
            <person name="Mehta T."/>
            <person name="Neiman D."/>
            <person name="Pearson M."/>
            <person name="Roberts A."/>
            <person name="Saif S."/>
            <person name="Shea T."/>
            <person name="Shenoy N."/>
            <person name="Sisk P."/>
            <person name="Stolte C."/>
            <person name="Sykes S."/>
            <person name="White J."/>
            <person name="Yandava C."/>
            <person name="Burger G."/>
            <person name="Gray M.W."/>
            <person name="Holland P.W.H."/>
            <person name="King N."/>
            <person name="Lang F.B.F."/>
            <person name="Roger A.J."/>
            <person name="Ruiz-Trillo I."/>
            <person name="Haas B."/>
            <person name="Nusbaum C."/>
            <person name="Birren B."/>
        </authorList>
    </citation>
    <scope>NUCLEOTIDE SEQUENCE [LARGE SCALE GENOMIC DNA]</scope>
    <source>
        <strain evidence="1 2">JP610</strain>
    </source>
</reference>
<keyword evidence="2" id="KW-1185">Reference proteome</keyword>
<dbReference type="Proteomes" id="UP000054560">
    <property type="component" value="Unassembled WGS sequence"/>
</dbReference>
<accession>A0A0L0FGE3</accession>
<evidence type="ECO:0000313" key="2">
    <source>
        <dbReference type="Proteomes" id="UP000054560"/>
    </source>
</evidence>
<proteinExistence type="predicted"/>
<feature type="non-terminal residue" evidence="1">
    <location>
        <position position="70"/>
    </location>
</feature>
<protein>
    <submittedName>
        <fullName evidence="1">Uncharacterized protein</fullName>
    </submittedName>
</protein>
<feature type="non-terminal residue" evidence="1">
    <location>
        <position position="1"/>
    </location>
</feature>
<organism evidence="1 2">
    <name type="scientific">Sphaeroforma arctica JP610</name>
    <dbReference type="NCBI Taxonomy" id="667725"/>
    <lineage>
        <taxon>Eukaryota</taxon>
        <taxon>Ichthyosporea</taxon>
        <taxon>Ichthyophonida</taxon>
        <taxon>Sphaeroforma</taxon>
    </lineage>
</organism>